<keyword evidence="1" id="KW-0732">Signal</keyword>
<comment type="caution">
    <text evidence="3">The sequence shown here is derived from an EMBL/GenBank/DDBJ whole genome shotgun (WGS) entry which is preliminary data.</text>
</comment>
<dbReference type="PANTHER" id="PTHR35535">
    <property type="entry name" value="HEAT SHOCK PROTEIN HSLJ"/>
    <property type="match status" value="1"/>
</dbReference>
<name>A0ABX2PY82_9BACT</name>
<accession>A0ABX2PY82</accession>
<evidence type="ECO:0000313" key="4">
    <source>
        <dbReference type="Proteomes" id="UP000626554"/>
    </source>
</evidence>
<feature type="chain" id="PRO_5046797068" evidence="1">
    <location>
        <begin position="27"/>
        <end position="157"/>
    </location>
</feature>
<gene>
    <name evidence="3" type="ORF">HW556_01280</name>
</gene>
<keyword evidence="4" id="KW-1185">Reference proteome</keyword>
<dbReference type="Proteomes" id="UP000626554">
    <property type="component" value="Unassembled WGS sequence"/>
</dbReference>
<sequence>MPHPMVRRIFYTLLSVLALASCTAKTTEPVADTTASPDMSVSTATLDPAVLAGEWRIRTLNGAALPAEAADGAILSFDTATNKVSGSTGCNRLMGTYAISGTGITFGPLATTRMACPPNSPEAGLLAALGSKTLTYQLSAEGLTLLEGTTPIITLSR</sequence>
<feature type="domain" description="DUF306" evidence="2">
    <location>
        <begin position="52"/>
        <end position="148"/>
    </location>
</feature>
<feature type="signal peptide" evidence="1">
    <location>
        <begin position="1"/>
        <end position="26"/>
    </location>
</feature>
<organism evidence="3 4">
    <name type="scientific">Hymenobacter terrestris</name>
    <dbReference type="NCBI Taxonomy" id="2748310"/>
    <lineage>
        <taxon>Bacteria</taxon>
        <taxon>Pseudomonadati</taxon>
        <taxon>Bacteroidota</taxon>
        <taxon>Cytophagia</taxon>
        <taxon>Cytophagales</taxon>
        <taxon>Hymenobacteraceae</taxon>
        <taxon>Hymenobacter</taxon>
    </lineage>
</organism>
<reference evidence="3 4" key="1">
    <citation type="submission" date="2020-05" db="EMBL/GenBank/DDBJ databases">
        <title>Hymenobacter terrestris sp. nov. and Hymenobacter lapidiphilus sp. nov., isolated from regoliths in Antarctica.</title>
        <authorList>
            <person name="Sedlacek I."/>
            <person name="Pantucek R."/>
            <person name="Zeman M."/>
            <person name="Holochova P."/>
            <person name="Kralova S."/>
            <person name="Stankova E."/>
            <person name="Sedo O."/>
            <person name="Micenkova L."/>
            <person name="Svec P."/>
            <person name="Gupta V."/>
            <person name="Sood U."/>
            <person name="Korpole U.S."/>
            <person name="Lal R."/>
        </authorList>
    </citation>
    <scope>NUCLEOTIDE SEQUENCE [LARGE SCALE GENOMIC DNA]</scope>
    <source>
        <strain evidence="3 4">P5252</strain>
    </source>
</reference>
<dbReference type="Gene3D" id="2.40.128.270">
    <property type="match status" value="1"/>
</dbReference>
<dbReference type="InterPro" id="IPR005184">
    <property type="entry name" value="DUF306_Meta_HslJ"/>
</dbReference>
<dbReference type="EMBL" id="JABKAV010000002">
    <property type="protein sequence ID" value="NVO83503.1"/>
    <property type="molecule type" value="Genomic_DNA"/>
</dbReference>
<dbReference type="PANTHER" id="PTHR35535:SF1">
    <property type="entry name" value="HEAT SHOCK PROTEIN HSLJ"/>
    <property type="match status" value="1"/>
</dbReference>
<evidence type="ECO:0000259" key="2">
    <source>
        <dbReference type="Pfam" id="PF03724"/>
    </source>
</evidence>
<evidence type="ECO:0000256" key="1">
    <source>
        <dbReference type="SAM" id="SignalP"/>
    </source>
</evidence>
<dbReference type="PROSITE" id="PS51257">
    <property type="entry name" value="PROKAR_LIPOPROTEIN"/>
    <property type="match status" value="1"/>
</dbReference>
<protein>
    <submittedName>
        <fullName evidence="3">META domain-containing protein</fullName>
    </submittedName>
</protein>
<dbReference type="InterPro" id="IPR053147">
    <property type="entry name" value="Hsp_HslJ-like"/>
</dbReference>
<evidence type="ECO:0000313" key="3">
    <source>
        <dbReference type="EMBL" id="NVO83503.1"/>
    </source>
</evidence>
<dbReference type="Pfam" id="PF03724">
    <property type="entry name" value="META"/>
    <property type="match status" value="1"/>
</dbReference>
<dbReference type="InterPro" id="IPR038670">
    <property type="entry name" value="HslJ-like_sf"/>
</dbReference>
<proteinExistence type="predicted"/>